<feature type="transmembrane region" description="Helical" evidence="1">
    <location>
        <begin position="346"/>
        <end position="368"/>
    </location>
</feature>
<dbReference type="AlphaFoldDB" id="A0A7T5RJ07"/>
<keyword evidence="1" id="KW-1133">Transmembrane helix</keyword>
<accession>A0A7T5RJ07</accession>
<feature type="transmembrane region" description="Helical" evidence="1">
    <location>
        <begin position="32"/>
        <end position="51"/>
    </location>
</feature>
<keyword evidence="1" id="KW-0812">Transmembrane</keyword>
<protein>
    <recommendedName>
        <fullName evidence="4">Aerotolerance regulator N-terminal domain-containing protein</fullName>
    </recommendedName>
</protein>
<evidence type="ECO:0000256" key="1">
    <source>
        <dbReference type="SAM" id="Phobius"/>
    </source>
</evidence>
<feature type="transmembrane region" description="Helical" evidence="1">
    <location>
        <begin position="72"/>
        <end position="92"/>
    </location>
</feature>
<evidence type="ECO:0000313" key="2">
    <source>
        <dbReference type="EMBL" id="QQG44984.1"/>
    </source>
</evidence>
<dbReference type="EMBL" id="CP066690">
    <property type="protein sequence ID" value="QQG44984.1"/>
    <property type="molecule type" value="Genomic_DNA"/>
</dbReference>
<dbReference type="Proteomes" id="UP000595618">
    <property type="component" value="Chromosome"/>
</dbReference>
<dbReference type="Gene3D" id="3.40.50.410">
    <property type="entry name" value="von Willebrand factor, type A domain"/>
    <property type="match status" value="1"/>
</dbReference>
<reference evidence="2 3" key="1">
    <citation type="submission" date="2020-07" db="EMBL/GenBank/DDBJ databases">
        <title>Huge and variable diversity of episymbiotic CPR bacteria and DPANN archaea in groundwater ecosystems.</title>
        <authorList>
            <person name="He C.Y."/>
            <person name="Keren R."/>
            <person name="Whittaker M."/>
            <person name="Farag I.F."/>
            <person name="Doudna J."/>
            <person name="Cate J.H.D."/>
            <person name="Banfield J.F."/>
        </authorList>
    </citation>
    <scope>NUCLEOTIDE SEQUENCE [LARGE SCALE GENOMIC DNA]</scope>
    <source>
        <strain evidence="2">NC_groundwater_541_Ag_S-0.1um_46_50</strain>
    </source>
</reference>
<name>A0A7T5RJ07_9BACT</name>
<evidence type="ECO:0008006" key="4">
    <source>
        <dbReference type="Google" id="ProtNLM"/>
    </source>
</evidence>
<dbReference type="SUPFAM" id="SSF53300">
    <property type="entry name" value="vWA-like"/>
    <property type="match status" value="1"/>
</dbReference>
<gene>
    <name evidence="2" type="ORF">HYW89_03190</name>
</gene>
<proteinExistence type="predicted"/>
<sequence length="378" mass="42564">MQLLASFFDTIGPTLARMAGVDKILFHFPQAWWMIGAVPLLVLWFLRALYLRRRGASILGVRSGFVRHAPKYIFLITAIVGLVAAFSDPYGISTVPRPVYKGEALDFVFDLSPSQKATDVSPNRLEAVKIKVVGAIDLLSKEGTWIMCIGYFTMSFNRWRSCGPDLAGVKFDIAQLDTYFSYEEGTDLMAAFPTDYKELRKEGLSPGTRITLFIFTDGGKEMWYEAGGVVRVLEPDWNEAEFKKKIAEFTKEGIRVIPVGIGGEKPVPVYITDNKGVSRPATRPTGEIVYTMLDEEILRKIAEWSGAPGRYFILREGTSLERWITDTTLLSREVDHYVNDKKEKELWQYPLVVGIISGALALGALGFFPRIFEILRFK</sequence>
<keyword evidence="1" id="KW-0472">Membrane</keyword>
<dbReference type="CDD" id="cd00198">
    <property type="entry name" value="vWFA"/>
    <property type="match status" value="1"/>
</dbReference>
<dbReference type="InterPro" id="IPR036465">
    <property type="entry name" value="vWFA_dom_sf"/>
</dbReference>
<organism evidence="2 3">
    <name type="scientific">Candidatus Sungiibacteriota bacterium</name>
    <dbReference type="NCBI Taxonomy" id="2750080"/>
    <lineage>
        <taxon>Bacteria</taxon>
        <taxon>Candidatus Sungiibacteriota</taxon>
    </lineage>
</organism>
<evidence type="ECO:0000313" key="3">
    <source>
        <dbReference type="Proteomes" id="UP000595618"/>
    </source>
</evidence>